<feature type="region of interest" description="Disordered" evidence="3">
    <location>
        <begin position="106"/>
        <end position="133"/>
    </location>
</feature>
<dbReference type="EMBL" id="CP098740">
    <property type="protein sequence ID" value="UZK58026.1"/>
    <property type="molecule type" value="Genomic_DNA"/>
</dbReference>
<dbReference type="PANTHER" id="PTHR35807">
    <property type="entry name" value="TRANSCRIPTIONAL REGULATOR REDD-RELATED"/>
    <property type="match status" value="1"/>
</dbReference>
<evidence type="ECO:0000256" key="3">
    <source>
        <dbReference type="SAM" id="MobiDB-lite"/>
    </source>
</evidence>
<organism evidence="5 6">
    <name type="scientific">Streptomyces drozdowiczii</name>
    <dbReference type="NCBI Taxonomy" id="202862"/>
    <lineage>
        <taxon>Bacteria</taxon>
        <taxon>Bacillati</taxon>
        <taxon>Actinomycetota</taxon>
        <taxon>Actinomycetes</taxon>
        <taxon>Kitasatosporales</taxon>
        <taxon>Streptomycetaceae</taxon>
        <taxon>Streptomyces</taxon>
    </lineage>
</organism>
<feature type="DNA-binding region" description="OmpR/PhoB-type" evidence="2">
    <location>
        <begin position="1"/>
        <end position="107"/>
    </location>
</feature>
<accession>A0ABY6Q1S2</accession>
<evidence type="ECO:0000313" key="5">
    <source>
        <dbReference type="EMBL" id="UZK58026.1"/>
    </source>
</evidence>
<dbReference type="SMART" id="SM00862">
    <property type="entry name" value="Trans_reg_C"/>
    <property type="match status" value="1"/>
</dbReference>
<proteinExistence type="predicted"/>
<evidence type="ECO:0000256" key="2">
    <source>
        <dbReference type="PROSITE-ProRule" id="PRU01091"/>
    </source>
</evidence>
<keyword evidence="6" id="KW-1185">Reference proteome</keyword>
<dbReference type="InterPro" id="IPR016032">
    <property type="entry name" value="Sig_transdc_resp-reg_C-effctor"/>
</dbReference>
<evidence type="ECO:0000256" key="1">
    <source>
        <dbReference type="ARBA" id="ARBA00023125"/>
    </source>
</evidence>
<dbReference type="PANTHER" id="PTHR35807:SF1">
    <property type="entry name" value="TRANSCRIPTIONAL REGULATOR REDD"/>
    <property type="match status" value="1"/>
</dbReference>
<evidence type="ECO:0000259" key="4">
    <source>
        <dbReference type="PROSITE" id="PS51755"/>
    </source>
</evidence>
<dbReference type="SUPFAM" id="SSF46894">
    <property type="entry name" value="C-terminal effector domain of the bipartite response regulators"/>
    <property type="match status" value="1"/>
</dbReference>
<feature type="domain" description="OmpR/PhoB-type" evidence="4">
    <location>
        <begin position="1"/>
        <end position="107"/>
    </location>
</feature>
<name>A0ABY6Q1S2_9ACTN</name>
<feature type="compositionally biased region" description="Low complexity" evidence="3">
    <location>
        <begin position="106"/>
        <end position="125"/>
    </location>
</feature>
<dbReference type="Gene3D" id="1.10.10.10">
    <property type="entry name" value="Winged helix-like DNA-binding domain superfamily/Winged helix DNA-binding domain"/>
    <property type="match status" value="1"/>
</dbReference>
<keyword evidence="1 2" id="KW-0238">DNA-binding</keyword>
<feature type="compositionally biased region" description="Gly residues" evidence="3">
    <location>
        <begin position="10"/>
        <end position="21"/>
    </location>
</feature>
<evidence type="ECO:0000313" key="6">
    <source>
        <dbReference type="Proteomes" id="UP001164963"/>
    </source>
</evidence>
<sequence>MRFRILGPLEVGGAGGPGPDSGGSRNLTPRAAKIRVVLAALLVRANEIVSVDTLIDELWGEEPPRTATTTLQVYVSQLRKLLDEADAEYGRDALVTRAPATNCGWTPRSWTSPSSRSCTSAGRSGWSSASTRPLRGFSARPWRCGAARCFRTPRTVRCWTVRRYG</sequence>
<feature type="region of interest" description="Disordered" evidence="3">
    <location>
        <begin position="1"/>
        <end position="26"/>
    </location>
</feature>
<dbReference type="InterPro" id="IPR036388">
    <property type="entry name" value="WH-like_DNA-bd_sf"/>
</dbReference>
<dbReference type="Pfam" id="PF00486">
    <property type="entry name" value="Trans_reg_C"/>
    <property type="match status" value="1"/>
</dbReference>
<dbReference type="InterPro" id="IPR001867">
    <property type="entry name" value="OmpR/PhoB-type_DNA-bd"/>
</dbReference>
<reference evidence="5" key="1">
    <citation type="journal article" date="2022" name="Front. Microbiol.">
        <title>Mirubactin C rescues the lethal effect of cell wall biosynthesis mutations in Bacillus subtilis.</title>
        <authorList>
            <person name="Kepplinger B."/>
            <person name="Wen X."/>
            <person name="Tyler A.R."/>
            <person name="Kim B.Y."/>
            <person name="Brown J."/>
            <person name="Banks P."/>
            <person name="Dashti Y."/>
            <person name="Mackenzie E.S."/>
            <person name="Wills C."/>
            <person name="Kawai Y."/>
            <person name="Waldron K.J."/>
            <person name="Allenby N.E.E."/>
            <person name="Wu L.J."/>
            <person name="Hall M.J."/>
            <person name="Errington J."/>
        </authorList>
    </citation>
    <scope>NUCLEOTIDE SEQUENCE</scope>
    <source>
        <strain evidence="5">MDA8-470</strain>
    </source>
</reference>
<dbReference type="Proteomes" id="UP001164963">
    <property type="component" value="Chromosome"/>
</dbReference>
<dbReference type="PROSITE" id="PS51755">
    <property type="entry name" value="OMPR_PHOB"/>
    <property type="match status" value="1"/>
</dbReference>
<gene>
    <name evidence="5" type="ORF">NEH16_31575</name>
</gene>
<dbReference type="InterPro" id="IPR051677">
    <property type="entry name" value="AfsR-DnrI-RedD_regulator"/>
</dbReference>
<protein>
    <submittedName>
        <fullName evidence="5">Helix-turn-helix domain-containing protein</fullName>
    </submittedName>
</protein>